<dbReference type="Gene3D" id="3.50.50.60">
    <property type="entry name" value="FAD/NAD(P)-binding domain"/>
    <property type="match status" value="2"/>
</dbReference>
<evidence type="ECO:0000256" key="1">
    <source>
        <dbReference type="ARBA" id="ARBA00022630"/>
    </source>
</evidence>
<reference evidence="8" key="1">
    <citation type="submission" date="2018-01" db="EMBL/GenBank/DDBJ databases">
        <authorList>
            <person name="Regsiter A."/>
            <person name="William W."/>
        </authorList>
    </citation>
    <scope>NUCLEOTIDE SEQUENCE</scope>
    <source>
        <strain evidence="8">TRIP AH-1</strain>
    </source>
</reference>
<evidence type="ECO:0000259" key="7">
    <source>
        <dbReference type="Pfam" id="PF01593"/>
    </source>
</evidence>
<protein>
    <submittedName>
        <fullName evidence="8">Putative All-trans-retinol 13,14-reductase</fullName>
        <ecNumber evidence="8">1.3.99.23</ecNumber>
    </submittedName>
</protein>
<dbReference type="Pfam" id="PF01593">
    <property type="entry name" value="Amino_oxidase"/>
    <property type="match status" value="1"/>
</dbReference>
<accession>A0A445N1T0</accession>
<keyword evidence="4" id="KW-0521">NADP</keyword>
<keyword evidence="5" id="KW-0520">NAD</keyword>
<dbReference type="InterPro" id="IPR002937">
    <property type="entry name" value="Amino_oxidase"/>
</dbReference>
<dbReference type="PANTHER" id="PTHR46091">
    <property type="entry name" value="BLR7054 PROTEIN"/>
    <property type="match status" value="1"/>
</dbReference>
<feature type="domain" description="Amine oxidase" evidence="7">
    <location>
        <begin position="18"/>
        <end position="483"/>
    </location>
</feature>
<keyword evidence="1" id="KW-0285">Flavoprotein</keyword>
<evidence type="ECO:0000256" key="3">
    <source>
        <dbReference type="ARBA" id="ARBA00022827"/>
    </source>
</evidence>
<dbReference type="EMBL" id="OJIN01000215">
    <property type="protein sequence ID" value="SPD75651.1"/>
    <property type="molecule type" value="Genomic_DNA"/>
</dbReference>
<name>A0A445N1T0_9BACT</name>
<dbReference type="InterPro" id="IPR052206">
    <property type="entry name" value="Retinol_saturase"/>
</dbReference>
<keyword evidence="6" id="KW-0812">Transmembrane</keyword>
<dbReference type="AlphaFoldDB" id="A0A445N1T0"/>
<keyword evidence="3" id="KW-0274">FAD</keyword>
<proteinExistence type="predicted"/>
<dbReference type="PANTHER" id="PTHR46091:SF3">
    <property type="entry name" value="AMINE OXIDASE DOMAIN-CONTAINING PROTEIN"/>
    <property type="match status" value="1"/>
</dbReference>
<keyword evidence="6" id="KW-1133">Transmembrane helix</keyword>
<organism evidence="8">
    <name type="scientific">uncultured Desulfobacterium sp</name>
    <dbReference type="NCBI Taxonomy" id="201089"/>
    <lineage>
        <taxon>Bacteria</taxon>
        <taxon>Pseudomonadati</taxon>
        <taxon>Thermodesulfobacteriota</taxon>
        <taxon>Desulfobacteria</taxon>
        <taxon>Desulfobacterales</taxon>
        <taxon>Desulfobacteriaceae</taxon>
        <taxon>Desulfobacterium</taxon>
        <taxon>environmental samples</taxon>
    </lineage>
</organism>
<dbReference type="GO" id="GO:0051786">
    <property type="term" value="F:all-trans-retinol 13,14-reductase activity"/>
    <property type="evidence" value="ECO:0007669"/>
    <property type="project" value="UniProtKB-EC"/>
</dbReference>
<evidence type="ECO:0000256" key="2">
    <source>
        <dbReference type="ARBA" id="ARBA00022729"/>
    </source>
</evidence>
<keyword evidence="2" id="KW-0732">Signal</keyword>
<evidence type="ECO:0000313" key="8">
    <source>
        <dbReference type="EMBL" id="SPD75651.1"/>
    </source>
</evidence>
<gene>
    <name evidence="8" type="ORF">PITCH_A700021</name>
</gene>
<keyword evidence="8" id="KW-0560">Oxidoreductase</keyword>
<keyword evidence="6" id="KW-0472">Membrane</keyword>
<dbReference type="EC" id="1.3.99.23" evidence="8"/>
<dbReference type="SUPFAM" id="SSF51905">
    <property type="entry name" value="FAD/NAD(P)-binding domain"/>
    <property type="match status" value="1"/>
</dbReference>
<dbReference type="InterPro" id="IPR036188">
    <property type="entry name" value="FAD/NAD-bd_sf"/>
</dbReference>
<sequence length="486" mass="53573">MDQRLSPHFDTIIIGAGLAGLTCAALLAKAGLRVAVLEKNSRLGGYAVSYAIKGHRFDIAVQAIGGCDTDGVISRLFKELGHENRIRFLPCEPARVYYFGNDSHPWEQSGLTPKLIDSLSARFPEYHSAITRCYETWSGILRELEEIAQRGSDGVAFGFSRSYPMLSRYSAYTVKEFFDQLAIPEALRSLMTSRSGYCMLPTERLSLVGFACTEMTYGKGAWMVEGGIEKIPGLLAKSVYESGGMIMRRARMVRIYTKDGAVDGVETIKGDQLSSNCVVIASSLKSGLFLDRPQMIPDRFTRRVALMEPSGSYYIAYYSIPEPAARGLHHNMEFTGLKIKHPLAFSTDAFYMLVPSLIDPSAAPPGRHCLCLSLPCPAGYSLAKDERNACRMFLEESVIDRFPMLKGKMQFFFDLGPRQLETISGNPGGSAYGWVQTPEQSGIRRLGMKTPISGLYLTGHWTMPGGGIAGVITSGRLCARMILKDY</sequence>
<feature type="transmembrane region" description="Helical" evidence="6">
    <location>
        <begin position="12"/>
        <end position="32"/>
    </location>
</feature>
<evidence type="ECO:0000256" key="4">
    <source>
        <dbReference type="ARBA" id="ARBA00022857"/>
    </source>
</evidence>
<evidence type="ECO:0000256" key="5">
    <source>
        <dbReference type="ARBA" id="ARBA00023027"/>
    </source>
</evidence>
<evidence type="ECO:0000256" key="6">
    <source>
        <dbReference type="SAM" id="Phobius"/>
    </source>
</evidence>